<dbReference type="OrthoDB" id="5108480at2"/>
<reference evidence="1 2" key="1">
    <citation type="submission" date="2018-06" db="EMBL/GenBank/DDBJ databases">
        <title>Genomic Encyclopedia of Type Strains, Phase IV (KMG-IV): sequencing the most valuable type-strain genomes for metagenomic binning, comparative biology and taxonomic classification.</title>
        <authorList>
            <person name="Goeker M."/>
        </authorList>
    </citation>
    <scope>NUCLEOTIDE SEQUENCE [LARGE SCALE GENOMIC DNA]</scope>
    <source>
        <strain evidence="1 2">DSM 45521</strain>
    </source>
</reference>
<sequence length="168" mass="19332">MNLEEFRRIIQSSGPDDWHVIKHQGPSYHNWFDGSPSASGYRLEVNSHYATASYKPDLNITVAWGMGLDFEHEGDQSHARIFEWSKMFADKTVKLCFADFFWCGALVDRFNYVVADGGRAVLPWALEIRGLVTTQHEHDTAKLIHHLGDHVEGFERYFERVGFKIEGN</sequence>
<evidence type="ECO:0000313" key="2">
    <source>
        <dbReference type="Proteomes" id="UP000247591"/>
    </source>
</evidence>
<name>A0A318RDY5_WILLI</name>
<dbReference type="EMBL" id="QJSP01000025">
    <property type="protein sequence ID" value="PYE12140.1"/>
    <property type="molecule type" value="Genomic_DNA"/>
</dbReference>
<accession>A0A318RDY5</accession>
<comment type="caution">
    <text evidence="1">The sequence shown here is derived from an EMBL/GenBank/DDBJ whole genome shotgun (WGS) entry which is preliminary data.</text>
</comment>
<keyword evidence="2" id="KW-1185">Reference proteome</keyword>
<protein>
    <submittedName>
        <fullName evidence="1">Uncharacterized protein</fullName>
    </submittedName>
</protein>
<evidence type="ECO:0000313" key="1">
    <source>
        <dbReference type="EMBL" id="PYE12140.1"/>
    </source>
</evidence>
<organism evidence="1 2">
    <name type="scientific">Williamsia limnetica</name>
    <dbReference type="NCBI Taxonomy" id="882452"/>
    <lineage>
        <taxon>Bacteria</taxon>
        <taxon>Bacillati</taxon>
        <taxon>Actinomycetota</taxon>
        <taxon>Actinomycetes</taxon>
        <taxon>Mycobacteriales</taxon>
        <taxon>Nocardiaceae</taxon>
        <taxon>Williamsia</taxon>
    </lineage>
</organism>
<dbReference type="AlphaFoldDB" id="A0A318RDY5"/>
<dbReference type="Proteomes" id="UP000247591">
    <property type="component" value="Unassembled WGS sequence"/>
</dbReference>
<gene>
    <name evidence="1" type="ORF">DFR67_12561</name>
</gene>
<dbReference type="RefSeq" id="WP_110472702.1">
    <property type="nucleotide sequence ID" value="NZ_QJSP01000025.1"/>
</dbReference>
<proteinExistence type="predicted"/>